<dbReference type="Proteomes" id="UP000583101">
    <property type="component" value="Unassembled WGS sequence"/>
</dbReference>
<evidence type="ECO:0000313" key="1">
    <source>
        <dbReference type="EMBL" id="MBB3967459.1"/>
    </source>
</evidence>
<organism evidence="1 2">
    <name type="scientific">Mucilaginibacter phyllosphaerae</name>
    <dbReference type="NCBI Taxonomy" id="1812349"/>
    <lineage>
        <taxon>Bacteria</taxon>
        <taxon>Pseudomonadati</taxon>
        <taxon>Bacteroidota</taxon>
        <taxon>Sphingobacteriia</taxon>
        <taxon>Sphingobacteriales</taxon>
        <taxon>Sphingobacteriaceae</taxon>
        <taxon>Mucilaginibacter</taxon>
    </lineage>
</organism>
<comment type="caution">
    <text evidence="1">The sequence shown here is derived from an EMBL/GenBank/DDBJ whole genome shotgun (WGS) entry which is preliminary data.</text>
</comment>
<keyword evidence="2" id="KW-1185">Reference proteome</keyword>
<name>A0ABR6I347_9SPHI</name>
<evidence type="ECO:0000313" key="2">
    <source>
        <dbReference type="Proteomes" id="UP000583101"/>
    </source>
</evidence>
<gene>
    <name evidence="1" type="ORF">GGR35_000045</name>
</gene>
<proteinExistence type="predicted"/>
<sequence>MEKVVNIVKQHEQEMLYINYWLKQPVIEHLREVTRLRYNYYKWLNMSFPGAILGLVR</sequence>
<reference evidence="1 2" key="1">
    <citation type="submission" date="2020-08" db="EMBL/GenBank/DDBJ databases">
        <title>Genomic Encyclopedia of Type Strains, Phase IV (KMG-IV): sequencing the most valuable type-strain genomes for metagenomic binning, comparative biology and taxonomic classification.</title>
        <authorList>
            <person name="Goeker M."/>
        </authorList>
    </citation>
    <scope>NUCLEOTIDE SEQUENCE [LARGE SCALE GENOMIC DNA]</scope>
    <source>
        <strain evidence="1 2">DSM 100995</strain>
    </source>
</reference>
<dbReference type="EMBL" id="JACIEG010000001">
    <property type="protein sequence ID" value="MBB3967459.1"/>
    <property type="molecule type" value="Genomic_DNA"/>
</dbReference>
<protein>
    <submittedName>
        <fullName evidence="1">Uncharacterized protein</fullName>
    </submittedName>
</protein>
<accession>A0ABR6I347</accession>